<keyword evidence="3" id="KW-1185">Reference proteome</keyword>
<organism evidence="2 3">
    <name type="scientific">Colletotrichum cuscutae</name>
    <dbReference type="NCBI Taxonomy" id="1209917"/>
    <lineage>
        <taxon>Eukaryota</taxon>
        <taxon>Fungi</taxon>
        <taxon>Dikarya</taxon>
        <taxon>Ascomycota</taxon>
        <taxon>Pezizomycotina</taxon>
        <taxon>Sordariomycetes</taxon>
        <taxon>Hypocreomycetidae</taxon>
        <taxon>Glomerellales</taxon>
        <taxon>Glomerellaceae</taxon>
        <taxon>Colletotrichum</taxon>
        <taxon>Colletotrichum acutatum species complex</taxon>
    </lineage>
</organism>
<comment type="caution">
    <text evidence="2">The sequence shown here is derived from an EMBL/GenBank/DDBJ whole genome shotgun (WGS) entry which is preliminary data.</text>
</comment>
<name>A0AAI9XRA6_9PEZI</name>
<dbReference type="AlphaFoldDB" id="A0AAI9XRA6"/>
<sequence>SNIIYYLLIKNKRVIRSILTLEVYGIVNNINFVYTILIILKRITIGFPLIGELVRTVG</sequence>
<keyword evidence="2" id="KW-0418">Kinase</keyword>
<feature type="non-terminal residue" evidence="2">
    <location>
        <position position="1"/>
    </location>
</feature>
<gene>
    <name evidence="2" type="ORF">CCUS01_01785</name>
</gene>
<dbReference type="GO" id="GO:0016301">
    <property type="term" value="F:kinase activity"/>
    <property type="evidence" value="ECO:0007669"/>
    <property type="project" value="UniProtKB-KW"/>
</dbReference>
<dbReference type="Proteomes" id="UP001239213">
    <property type="component" value="Unassembled WGS sequence"/>
</dbReference>
<reference evidence="2" key="1">
    <citation type="submission" date="2016-11" db="EMBL/GenBank/DDBJ databases">
        <title>The genome sequence of Colletotrichum cuscutae.</title>
        <authorList>
            <person name="Baroncelli R."/>
        </authorList>
    </citation>
    <scope>NUCLEOTIDE SEQUENCE</scope>
    <source>
        <strain evidence="2">IMI 304802</strain>
    </source>
</reference>
<evidence type="ECO:0000256" key="1">
    <source>
        <dbReference type="SAM" id="Phobius"/>
    </source>
</evidence>
<evidence type="ECO:0000313" key="2">
    <source>
        <dbReference type="EMBL" id="KAK1457317.1"/>
    </source>
</evidence>
<keyword evidence="2" id="KW-0808">Transferase</keyword>
<accession>A0AAI9XRA6</accession>
<keyword evidence="1" id="KW-0812">Transmembrane</keyword>
<dbReference type="EMBL" id="MPDP01000282">
    <property type="protein sequence ID" value="KAK1457317.1"/>
    <property type="molecule type" value="Genomic_DNA"/>
</dbReference>
<feature type="transmembrane region" description="Helical" evidence="1">
    <location>
        <begin position="21"/>
        <end position="40"/>
    </location>
</feature>
<keyword evidence="1" id="KW-1133">Transmembrane helix</keyword>
<keyword evidence="1" id="KW-0472">Membrane</keyword>
<evidence type="ECO:0000313" key="3">
    <source>
        <dbReference type="Proteomes" id="UP001239213"/>
    </source>
</evidence>
<proteinExistence type="predicted"/>
<protein>
    <submittedName>
        <fullName evidence="2">Aurora kinase 2 splicing</fullName>
    </submittedName>
</protein>